<sequence length="180" mass="20681">MDNIDDEYERLVEHLHDCTSRAKSFIITKSEEQKCWLKLQRRDRAFAAPANFPSRKTTTTALRTSDGTSRTSEASRRGIEKVIHDFYSDFFDSQAHLPPHHPRKDGHVIPKVLSSEVRHPIMSVKNCTSPAPDRIKPEHLKYCCMRKETHKASATIVQSVYCLSSTSNPKQDRKNTETEK</sequence>
<name>A0ABR1E1D0_NECAM</name>
<organism evidence="2 3">
    <name type="scientific">Necator americanus</name>
    <name type="common">Human hookworm</name>
    <dbReference type="NCBI Taxonomy" id="51031"/>
    <lineage>
        <taxon>Eukaryota</taxon>
        <taxon>Metazoa</taxon>
        <taxon>Ecdysozoa</taxon>
        <taxon>Nematoda</taxon>
        <taxon>Chromadorea</taxon>
        <taxon>Rhabditida</taxon>
        <taxon>Rhabditina</taxon>
        <taxon>Rhabditomorpha</taxon>
        <taxon>Strongyloidea</taxon>
        <taxon>Ancylostomatidae</taxon>
        <taxon>Bunostominae</taxon>
        <taxon>Necator</taxon>
    </lineage>
</organism>
<protein>
    <submittedName>
        <fullName evidence="2">Uncharacterized protein</fullName>
    </submittedName>
</protein>
<dbReference type="EMBL" id="JAVFWL010000005">
    <property type="protein sequence ID" value="KAK6756500.1"/>
    <property type="molecule type" value="Genomic_DNA"/>
</dbReference>
<keyword evidence="3" id="KW-1185">Reference proteome</keyword>
<gene>
    <name evidence="2" type="primary">Necator_chrV.g19526</name>
    <name evidence="2" type="ORF">RB195_014734</name>
</gene>
<evidence type="ECO:0000256" key="1">
    <source>
        <dbReference type="SAM" id="MobiDB-lite"/>
    </source>
</evidence>
<proteinExistence type="predicted"/>
<comment type="caution">
    <text evidence="2">The sequence shown here is derived from an EMBL/GenBank/DDBJ whole genome shotgun (WGS) entry which is preliminary data.</text>
</comment>
<accession>A0ABR1E1D0</accession>
<feature type="compositionally biased region" description="Polar residues" evidence="1">
    <location>
        <begin position="55"/>
        <end position="72"/>
    </location>
</feature>
<evidence type="ECO:0000313" key="3">
    <source>
        <dbReference type="Proteomes" id="UP001303046"/>
    </source>
</evidence>
<evidence type="ECO:0000313" key="2">
    <source>
        <dbReference type="EMBL" id="KAK6756500.1"/>
    </source>
</evidence>
<reference evidence="2 3" key="1">
    <citation type="submission" date="2023-08" db="EMBL/GenBank/DDBJ databases">
        <title>A Necator americanus chromosomal reference genome.</title>
        <authorList>
            <person name="Ilik V."/>
            <person name="Petrzelkova K.J."/>
            <person name="Pardy F."/>
            <person name="Fuh T."/>
            <person name="Niatou-Singa F.S."/>
            <person name="Gouil Q."/>
            <person name="Baker L."/>
            <person name="Ritchie M.E."/>
            <person name="Jex A.R."/>
            <person name="Gazzola D."/>
            <person name="Li H."/>
            <person name="Toshio Fujiwara R."/>
            <person name="Zhan B."/>
            <person name="Aroian R.V."/>
            <person name="Pafco B."/>
            <person name="Schwarz E.M."/>
        </authorList>
    </citation>
    <scope>NUCLEOTIDE SEQUENCE [LARGE SCALE GENOMIC DNA]</scope>
    <source>
        <strain evidence="2 3">Aroian</strain>
        <tissue evidence="2">Whole animal</tissue>
    </source>
</reference>
<dbReference type="Proteomes" id="UP001303046">
    <property type="component" value="Unassembled WGS sequence"/>
</dbReference>
<feature type="region of interest" description="Disordered" evidence="1">
    <location>
        <begin position="55"/>
        <end position="75"/>
    </location>
</feature>